<keyword evidence="1" id="KW-0689">Ribosomal protein</keyword>
<dbReference type="EMBL" id="CP002158">
    <property type="protein sequence ID" value="ADL25741.1"/>
    <property type="molecule type" value="Genomic_DNA"/>
</dbReference>
<evidence type="ECO:0000313" key="2">
    <source>
        <dbReference type="EMBL" id="ADL25741.1"/>
    </source>
</evidence>
<dbReference type="PANTHER" id="PTHR38471:SF2">
    <property type="entry name" value="FOUR HELIX BUNDLE PROTEIN"/>
    <property type="match status" value="1"/>
</dbReference>
<dbReference type="Proteomes" id="UP000000517">
    <property type="component" value="Chromosome"/>
</dbReference>
<reference evidence="1 4" key="1">
    <citation type="submission" date="2009-10" db="EMBL/GenBank/DDBJ databases">
        <title>Complete sequence of Fibrobacter succinogenes subsp. succinogenes S85.</title>
        <authorList>
            <consortium name="US DOE Joint Genome Institute"/>
            <person name="Lucas S."/>
            <person name="Copeland A."/>
            <person name="Lapidus A."/>
            <person name="Glavina del Rio T."/>
            <person name="Tice H."/>
            <person name="Bruce D."/>
            <person name="Goodwin L."/>
            <person name="Pitluck S."/>
            <person name="Chertkov O."/>
            <person name="Detter J.C."/>
            <person name="Han C."/>
            <person name="Tapia R."/>
            <person name="Larimer F."/>
            <person name="Land M."/>
            <person name="Hauser L."/>
            <person name="Kyrpides N."/>
            <person name="Mikhailova N."/>
            <person name="Weimer P.J."/>
            <person name="Stevenson D.M."/>
            <person name="Boyum J."/>
            <person name="Brumm P.I."/>
            <person name="Mead D."/>
        </authorList>
    </citation>
    <scope>NUCLEOTIDE SEQUENCE [LARGE SCALE GENOMIC DNA]</scope>
    <source>
        <strain evidence="4">ATCC 19169 / S85</strain>
        <strain evidence="1">S85</strain>
    </source>
</reference>
<dbReference type="Pfam" id="PF05635">
    <property type="entry name" value="23S_rRNA_IVP"/>
    <property type="match status" value="1"/>
</dbReference>
<reference evidence="2" key="3">
    <citation type="submission" date="2010-08" db="EMBL/GenBank/DDBJ databases">
        <authorList>
            <person name="Durkin A.S."/>
            <person name="Nelson K.E."/>
            <person name="Morrison M."/>
            <person name="Forsberg C.W."/>
            <person name="Wilson D.B."/>
            <person name="Russell J.B."/>
            <person name="Cann I.K.O."/>
            <person name="Mackie R.I."/>
            <person name="White B.A."/>
        </authorList>
    </citation>
    <scope>NUCLEOTIDE SEQUENCE</scope>
    <source>
        <strain evidence="2">S85</strain>
    </source>
</reference>
<gene>
    <name evidence="1" type="ordered locus">Fisuc_2636</name>
    <name evidence="2" type="ordered locus">FSU_3205</name>
</gene>
<dbReference type="OrthoDB" id="276165at2"/>
<evidence type="ECO:0000313" key="1">
    <source>
        <dbReference type="EMBL" id="ACX76219.1"/>
    </source>
</evidence>
<evidence type="ECO:0000313" key="4">
    <source>
        <dbReference type="Proteomes" id="UP000001497"/>
    </source>
</evidence>
<dbReference type="Proteomes" id="UP000001497">
    <property type="component" value="Chromosome"/>
</dbReference>
<organism evidence="2 3">
    <name type="scientific">Fibrobacter succinogenes (strain ATCC 19169 / S85)</name>
    <dbReference type="NCBI Taxonomy" id="59374"/>
    <lineage>
        <taxon>Bacteria</taxon>
        <taxon>Pseudomonadati</taxon>
        <taxon>Fibrobacterota</taxon>
        <taxon>Fibrobacteria</taxon>
        <taxon>Fibrobacterales</taxon>
        <taxon>Fibrobacteraceae</taxon>
        <taxon>Fibrobacter</taxon>
    </lineage>
</organism>
<protein>
    <submittedName>
        <fullName evidence="1">S23 ribosomal protein</fullName>
    </submittedName>
</protein>
<accession>C9RMI7</accession>
<keyword evidence="1" id="KW-0687">Ribonucleoprotein</keyword>
<dbReference type="NCBIfam" id="TIGR02436">
    <property type="entry name" value="four helix bundle protein"/>
    <property type="match status" value="1"/>
</dbReference>
<reference evidence="3" key="2">
    <citation type="submission" date="2010-08" db="EMBL/GenBank/DDBJ databases">
        <title>Complete sequence of Fibrobacter succinogenes subsp. succinogenes S85.</title>
        <authorList>
            <person name="Durkin A.S."/>
            <person name="Nelson K.E."/>
            <person name="Morrison M."/>
            <person name="Forsberg C.W."/>
            <person name="Wilson D.B."/>
            <person name="Russell J.B."/>
            <person name="Cann I.K.O."/>
            <person name="Mackie R.I."/>
            <person name="White B.A."/>
        </authorList>
    </citation>
    <scope>NUCLEOTIDE SEQUENCE [LARGE SCALE GENOMIC DNA]</scope>
    <source>
        <strain evidence="3">ATCC 19169 / S85</strain>
    </source>
</reference>
<dbReference type="STRING" id="59374.FSU_3205"/>
<dbReference type="AlphaFoldDB" id="C9RMI7"/>
<dbReference type="KEGG" id="fsu:Fisuc_2636"/>
<keyword evidence="4" id="KW-1185">Reference proteome</keyword>
<dbReference type="CDD" id="cd16377">
    <property type="entry name" value="23S_rRNA_IVP_like"/>
    <property type="match status" value="1"/>
</dbReference>
<dbReference type="GO" id="GO:0005840">
    <property type="term" value="C:ribosome"/>
    <property type="evidence" value="ECO:0007669"/>
    <property type="project" value="UniProtKB-KW"/>
</dbReference>
<dbReference type="InterPro" id="IPR036583">
    <property type="entry name" value="23S_rRNA_IVS_sf"/>
</dbReference>
<evidence type="ECO:0000313" key="3">
    <source>
        <dbReference type="Proteomes" id="UP000000517"/>
    </source>
</evidence>
<dbReference type="Gene3D" id="1.20.1440.60">
    <property type="entry name" value="23S rRNA-intervening sequence"/>
    <property type="match status" value="1"/>
</dbReference>
<dbReference type="RefSeq" id="WP_014547236.1">
    <property type="nucleotide sequence ID" value="NC_017448.1"/>
</dbReference>
<name>C9RMI7_FIBSS</name>
<dbReference type="KEGG" id="fsc:FSU_3205"/>
<dbReference type="PANTHER" id="PTHR38471">
    <property type="entry name" value="FOUR HELIX BUNDLE PROTEIN"/>
    <property type="match status" value="1"/>
</dbReference>
<dbReference type="eggNOG" id="ENOG5032YWC">
    <property type="taxonomic scope" value="Bacteria"/>
</dbReference>
<proteinExistence type="predicted"/>
<sequence>MFAYRKLLVYQKALQWLLDVYRLCRTFPDYERFALTSQIRRAAVSVTSNIAEGMSRSSDREVVHFLEISYGSLMEVQSQLEVAQLLNYISKDSLDDVDPKTEEIAKMLSGLKKSKMR</sequence>
<dbReference type="SUPFAM" id="SSF158446">
    <property type="entry name" value="IVS-encoded protein-like"/>
    <property type="match status" value="1"/>
</dbReference>
<dbReference type="InterPro" id="IPR012657">
    <property type="entry name" value="23S_rRNA-intervening_sequence"/>
</dbReference>
<dbReference type="EMBL" id="CP001792">
    <property type="protein sequence ID" value="ACX76219.1"/>
    <property type="molecule type" value="Genomic_DNA"/>
</dbReference>
<dbReference type="HOGENOM" id="CLU_129874_0_6_0"/>